<evidence type="ECO:0000259" key="3">
    <source>
        <dbReference type="PROSITE" id="PS50075"/>
    </source>
</evidence>
<gene>
    <name evidence="4" type="ORF">XsacCFBP4641_20805</name>
</gene>
<proteinExistence type="predicted"/>
<dbReference type="InterPro" id="IPR006162">
    <property type="entry name" value="Ppantetheine_attach_site"/>
</dbReference>
<dbReference type="Proteomes" id="UP000247346">
    <property type="component" value="Unassembled WGS sequence"/>
</dbReference>
<keyword evidence="2" id="KW-0597">Phosphoprotein</keyword>
<dbReference type="SUPFAM" id="SSF56801">
    <property type="entry name" value="Acetyl-CoA synthetase-like"/>
    <property type="match status" value="1"/>
</dbReference>
<evidence type="ECO:0000256" key="2">
    <source>
        <dbReference type="ARBA" id="ARBA00022553"/>
    </source>
</evidence>
<evidence type="ECO:0000313" key="5">
    <source>
        <dbReference type="Proteomes" id="UP000247346"/>
    </source>
</evidence>
<feature type="non-terminal residue" evidence="4">
    <location>
        <position position="100"/>
    </location>
</feature>
<sequence>SLRDALSQALPEYMVPSAFVMLESLPLTPNGKLDRQALPVPDRAALASSDYMPPVGEIEQSLATIWQELLGLERVGRQDHFFELGGHSLLAVRLVTRVRA</sequence>
<dbReference type="PANTHER" id="PTHR45527:SF1">
    <property type="entry name" value="FATTY ACID SYNTHASE"/>
    <property type="match status" value="1"/>
</dbReference>
<feature type="domain" description="Carrier" evidence="3">
    <location>
        <begin position="53"/>
        <end position="100"/>
    </location>
</feature>
<protein>
    <recommendedName>
        <fullName evidence="3">Carrier domain-containing protein</fullName>
    </recommendedName>
</protein>
<organism evidence="4 5">
    <name type="scientific">Xanthomonas sacchari</name>
    <dbReference type="NCBI Taxonomy" id="56458"/>
    <lineage>
        <taxon>Bacteria</taxon>
        <taxon>Pseudomonadati</taxon>
        <taxon>Pseudomonadota</taxon>
        <taxon>Gammaproteobacteria</taxon>
        <taxon>Lysobacterales</taxon>
        <taxon>Lysobacteraceae</taxon>
        <taxon>Xanthomonas</taxon>
    </lineage>
</organism>
<dbReference type="GO" id="GO:0044550">
    <property type="term" value="P:secondary metabolite biosynthetic process"/>
    <property type="evidence" value="ECO:0007669"/>
    <property type="project" value="TreeGrafter"/>
</dbReference>
<dbReference type="RefSeq" id="WP_146095634.1">
    <property type="nucleotide sequence ID" value="NZ_MDEK01000055.1"/>
</dbReference>
<dbReference type="GO" id="GO:0005737">
    <property type="term" value="C:cytoplasm"/>
    <property type="evidence" value="ECO:0007669"/>
    <property type="project" value="TreeGrafter"/>
</dbReference>
<dbReference type="OrthoDB" id="6002110at2"/>
<dbReference type="GO" id="GO:0031177">
    <property type="term" value="F:phosphopantetheine binding"/>
    <property type="evidence" value="ECO:0007669"/>
    <property type="project" value="TreeGrafter"/>
</dbReference>
<dbReference type="PANTHER" id="PTHR45527">
    <property type="entry name" value="NONRIBOSOMAL PEPTIDE SYNTHETASE"/>
    <property type="match status" value="1"/>
</dbReference>
<feature type="non-terminal residue" evidence="4">
    <location>
        <position position="1"/>
    </location>
</feature>
<dbReference type="InterPro" id="IPR045851">
    <property type="entry name" value="AMP-bd_C_sf"/>
</dbReference>
<dbReference type="InterPro" id="IPR036736">
    <property type="entry name" value="ACP-like_sf"/>
</dbReference>
<evidence type="ECO:0000313" key="4">
    <source>
        <dbReference type="EMBL" id="PPU79102.1"/>
    </source>
</evidence>
<comment type="caution">
    <text evidence="4">The sequence shown here is derived from an EMBL/GenBank/DDBJ whole genome shotgun (WGS) entry which is preliminary data.</text>
</comment>
<dbReference type="AlphaFoldDB" id="A0A2P5YY95"/>
<dbReference type="InterPro" id="IPR009081">
    <property type="entry name" value="PP-bd_ACP"/>
</dbReference>
<dbReference type="PROSITE" id="PS50075">
    <property type="entry name" value="CARRIER"/>
    <property type="match status" value="1"/>
</dbReference>
<dbReference type="EMBL" id="MDEK01000055">
    <property type="protein sequence ID" value="PPU79102.1"/>
    <property type="molecule type" value="Genomic_DNA"/>
</dbReference>
<dbReference type="GO" id="GO:0043041">
    <property type="term" value="P:amino acid activation for nonribosomal peptide biosynthetic process"/>
    <property type="evidence" value="ECO:0007669"/>
    <property type="project" value="TreeGrafter"/>
</dbReference>
<evidence type="ECO:0000256" key="1">
    <source>
        <dbReference type="ARBA" id="ARBA00022450"/>
    </source>
</evidence>
<reference evidence="4 5" key="1">
    <citation type="submission" date="2016-08" db="EMBL/GenBank/DDBJ databases">
        <authorList>
            <person name="Seilhamer J.J."/>
        </authorList>
    </citation>
    <scope>NUCLEOTIDE SEQUENCE [LARGE SCALE GENOMIC DNA]</scope>
    <source>
        <strain evidence="4 5">CFBP4641</strain>
    </source>
</reference>
<name>A0A2P5YY95_9XANT</name>
<dbReference type="Gene3D" id="1.10.1200.10">
    <property type="entry name" value="ACP-like"/>
    <property type="match status" value="1"/>
</dbReference>
<dbReference type="PROSITE" id="PS00012">
    <property type="entry name" value="PHOSPHOPANTETHEINE"/>
    <property type="match status" value="1"/>
</dbReference>
<dbReference type="Pfam" id="PF00550">
    <property type="entry name" value="PP-binding"/>
    <property type="match status" value="1"/>
</dbReference>
<dbReference type="Gene3D" id="3.30.300.30">
    <property type="match status" value="1"/>
</dbReference>
<keyword evidence="1" id="KW-0596">Phosphopantetheine</keyword>
<accession>A0A2P5YY95</accession>